<evidence type="ECO:0000256" key="7">
    <source>
        <dbReference type="ARBA" id="ARBA00022962"/>
    </source>
</evidence>
<evidence type="ECO:0000256" key="8">
    <source>
        <dbReference type="ARBA" id="ARBA00048741"/>
    </source>
</evidence>
<dbReference type="Pfam" id="PF00733">
    <property type="entry name" value="Asn_synthase"/>
    <property type="match status" value="1"/>
</dbReference>
<keyword evidence="14" id="KW-1185">Reference proteome</keyword>
<comment type="caution">
    <text evidence="13">The sequence shown here is derived from an EMBL/GenBank/DDBJ whole genome shotgun (WGS) entry which is preliminary data.</text>
</comment>
<dbReference type="SUPFAM" id="SSF56235">
    <property type="entry name" value="N-terminal nucleophile aminohydrolases (Ntn hydrolases)"/>
    <property type="match status" value="1"/>
</dbReference>
<comment type="similarity">
    <text evidence="2">Belongs to the asparagine synthetase family.</text>
</comment>
<dbReference type="EC" id="6.3.5.4" evidence="3"/>
<keyword evidence="7 9" id="KW-0315">Glutamine amidotransferase</keyword>
<evidence type="ECO:0000256" key="10">
    <source>
        <dbReference type="PIRSR" id="PIRSR001589-2"/>
    </source>
</evidence>
<keyword evidence="5 10" id="KW-0067">ATP-binding</keyword>
<evidence type="ECO:0000256" key="5">
    <source>
        <dbReference type="ARBA" id="ARBA00022840"/>
    </source>
</evidence>
<dbReference type="PANTHER" id="PTHR43284">
    <property type="entry name" value="ASPARAGINE SYNTHETASE (GLUTAMINE-HYDROLYZING)"/>
    <property type="match status" value="1"/>
</dbReference>
<evidence type="ECO:0000256" key="2">
    <source>
        <dbReference type="ARBA" id="ARBA00005752"/>
    </source>
</evidence>
<evidence type="ECO:0000256" key="4">
    <source>
        <dbReference type="ARBA" id="ARBA00022741"/>
    </source>
</evidence>
<dbReference type="GO" id="GO:0005829">
    <property type="term" value="C:cytosol"/>
    <property type="evidence" value="ECO:0007669"/>
    <property type="project" value="TreeGrafter"/>
</dbReference>
<evidence type="ECO:0000313" key="13">
    <source>
        <dbReference type="EMBL" id="TZE81158.1"/>
    </source>
</evidence>
<evidence type="ECO:0000313" key="14">
    <source>
        <dbReference type="Proteomes" id="UP000322976"/>
    </source>
</evidence>
<evidence type="ECO:0000256" key="1">
    <source>
        <dbReference type="ARBA" id="ARBA00005187"/>
    </source>
</evidence>
<feature type="binding site" evidence="10">
    <location>
        <position position="293"/>
    </location>
    <ligand>
        <name>ATP</name>
        <dbReference type="ChEBI" id="CHEBI:30616"/>
    </ligand>
</feature>
<reference evidence="13 14" key="1">
    <citation type="submission" date="2019-08" db="EMBL/GenBank/DDBJ databases">
        <title>Calorimonas adulescens gen. nov., sp. nov., an anaerobic thermophilic bacterium from Sakhalin hot spring.</title>
        <authorList>
            <person name="Khomyakova M.A."/>
            <person name="Merkel A.Y."/>
            <person name="Novikov A."/>
            <person name="Bonch-Osmolovskaya E.A."/>
            <person name="Slobodkin A.I."/>
        </authorList>
    </citation>
    <scope>NUCLEOTIDE SEQUENCE [LARGE SCALE GENOMIC DNA]</scope>
    <source>
        <strain evidence="13 14">A05MB</strain>
    </source>
</reference>
<accession>A0A5D8QCU1</accession>
<dbReference type="SUPFAM" id="SSF52402">
    <property type="entry name" value="Adenine nucleotide alpha hydrolases-like"/>
    <property type="match status" value="1"/>
</dbReference>
<dbReference type="InterPro" id="IPR051786">
    <property type="entry name" value="ASN_synthetase/amidase"/>
</dbReference>
<evidence type="ECO:0000256" key="11">
    <source>
        <dbReference type="PIRSR" id="PIRSR001589-3"/>
    </source>
</evidence>
<dbReference type="AlphaFoldDB" id="A0A5D8QCU1"/>
<dbReference type="PANTHER" id="PTHR43284:SF1">
    <property type="entry name" value="ASPARAGINE SYNTHETASE"/>
    <property type="match status" value="1"/>
</dbReference>
<comment type="pathway">
    <text evidence="1">Amino-acid biosynthesis; L-asparagine biosynthesis; L-asparagine from L-aspartate (L-Gln route): step 1/1.</text>
</comment>
<dbReference type="CDD" id="cd01991">
    <property type="entry name" value="Asn_synthase_B_C"/>
    <property type="match status" value="1"/>
</dbReference>
<dbReference type="PIRSF" id="PIRSF001589">
    <property type="entry name" value="Asn_synthetase_glu-h"/>
    <property type="match status" value="1"/>
</dbReference>
<dbReference type="InterPro" id="IPR014729">
    <property type="entry name" value="Rossmann-like_a/b/a_fold"/>
</dbReference>
<dbReference type="InterPro" id="IPR001962">
    <property type="entry name" value="Asn_synthase"/>
</dbReference>
<dbReference type="GO" id="GO:0004066">
    <property type="term" value="F:asparagine synthase (glutamine-hydrolyzing) activity"/>
    <property type="evidence" value="ECO:0007669"/>
    <property type="project" value="UniProtKB-EC"/>
</dbReference>
<feature type="binding site" evidence="10">
    <location>
        <position position="102"/>
    </location>
    <ligand>
        <name>L-glutamine</name>
        <dbReference type="ChEBI" id="CHEBI:58359"/>
    </ligand>
</feature>
<feature type="site" description="Important for beta-aspartyl-AMP intermediate formation" evidence="11">
    <location>
        <position position="378"/>
    </location>
</feature>
<feature type="binding site" evidence="10">
    <location>
        <begin position="376"/>
        <end position="377"/>
    </location>
    <ligand>
        <name>ATP</name>
        <dbReference type="ChEBI" id="CHEBI:30616"/>
    </ligand>
</feature>
<organism evidence="13 14">
    <name type="scientific">Calorimonas adulescens</name>
    <dbReference type="NCBI Taxonomy" id="2606906"/>
    <lineage>
        <taxon>Bacteria</taxon>
        <taxon>Bacillati</taxon>
        <taxon>Bacillota</taxon>
        <taxon>Clostridia</taxon>
        <taxon>Thermoanaerobacterales</taxon>
        <taxon>Thermoanaerobacteraceae</taxon>
        <taxon>Calorimonas</taxon>
    </lineage>
</organism>
<dbReference type="CDD" id="cd00712">
    <property type="entry name" value="AsnB"/>
    <property type="match status" value="1"/>
</dbReference>
<dbReference type="Pfam" id="PF13537">
    <property type="entry name" value="GATase_7"/>
    <property type="match status" value="1"/>
</dbReference>
<dbReference type="EMBL" id="VTPS01000017">
    <property type="protein sequence ID" value="TZE81158.1"/>
    <property type="molecule type" value="Genomic_DNA"/>
</dbReference>
<dbReference type="RefSeq" id="WP_149545906.1">
    <property type="nucleotide sequence ID" value="NZ_VTPS01000017.1"/>
</dbReference>
<feature type="domain" description="Glutamine amidotransferase type-2" evidence="12">
    <location>
        <begin position="2"/>
        <end position="216"/>
    </location>
</feature>
<dbReference type="InterPro" id="IPR033738">
    <property type="entry name" value="AsnB_N"/>
</dbReference>
<dbReference type="InterPro" id="IPR029055">
    <property type="entry name" value="Ntn_hydrolases_N"/>
</dbReference>
<proteinExistence type="inferred from homology"/>
<keyword evidence="4 10" id="KW-0547">Nucleotide-binding</keyword>
<dbReference type="Gene3D" id="3.60.20.10">
    <property type="entry name" value="Glutamine Phosphoribosylpyrophosphate, subunit 1, domain 1"/>
    <property type="match status" value="1"/>
</dbReference>
<feature type="active site" description="For GATase activity" evidence="9">
    <location>
        <position position="2"/>
    </location>
</feature>
<evidence type="ECO:0000256" key="3">
    <source>
        <dbReference type="ARBA" id="ARBA00012737"/>
    </source>
</evidence>
<dbReference type="GO" id="GO:0006529">
    <property type="term" value="P:asparagine biosynthetic process"/>
    <property type="evidence" value="ECO:0007669"/>
    <property type="project" value="UniProtKB-KW"/>
</dbReference>
<dbReference type="InterPro" id="IPR006426">
    <property type="entry name" value="Asn_synth_AEB"/>
</dbReference>
<sequence length="614" mass="69763">MCGIAGWIDFERNLVDEDKIAADMANTMSHRGPDAYGVWLKNHVAFSHRRLIVVDPAGGGQPMTKVWGENEYTIVYNGELYNTEDIRAELKLLGYTFMSYSDTEVLLTSYIEWGPDCLDRLNGIFAFGIWDERNQRLFMARDRMGVKPLFYTVKNGSLIFASEIKGILAHPYIEPVIDETGLAEVLAIGPGRTPGQGVFKGIKELRPGQALIYSRDGLKVWRYWSFKSIPHRDDFETTAAKVRELVVDSVKRQLVSDVPVCTFLSGGLDSSAITAIASKAYRDKGSILDSYSVDYVDNEKYFKSGDFQPDADFMWVDRVSHCLGTNHHKVYISNSDLADALTDAVRIRDLPGMADVDSSLLLFCREIKKGATVALSGECADEIFGGYPWFRMKEALEADTFPWSLSLDERLKVISSGLRERIDFEGYVRDRYKETLNEVPQLEGEGPEEAGRRRLFYLNINWFMQTLLDRKDRMSMASGLEVRVPYCDHRIVEYVWNVPWDMKFHGGREKGLLREALKGILPDDVRLRKKSPYPKTHNPQYTSIVKMKLKSIMDDSASPLLQIVDTGAVNNLIDTGGEYITRPWYGQLMTGPQMMAYLIQVDAWLKENKVIIEV</sequence>
<dbReference type="Gene3D" id="3.40.50.620">
    <property type="entry name" value="HUPs"/>
    <property type="match status" value="1"/>
</dbReference>
<dbReference type="GO" id="GO:0005524">
    <property type="term" value="F:ATP binding"/>
    <property type="evidence" value="ECO:0007669"/>
    <property type="project" value="UniProtKB-KW"/>
</dbReference>
<dbReference type="NCBIfam" id="TIGR01536">
    <property type="entry name" value="asn_synth_AEB"/>
    <property type="match status" value="1"/>
</dbReference>
<protein>
    <recommendedName>
        <fullName evidence="3">asparagine synthase (glutamine-hydrolyzing)</fullName>
        <ecNumber evidence="3">6.3.5.4</ecNumber>
    </recommendedName>
</protein>
<keyword evidence="13" id="KW-0436">Ligase</keyword>
<evidence type="ECO:0000259" key="12">
    <source>
        <dbReference type="PROSITE" id="PS51278"/>
    </source>
</evidence>
<dbReference type="Proteomes" id="UP000322976">
    <property type="component" value="Unassembled WGS sequence"/>
</dbReference>
<gene>
    <name evidence="13" type="primary">asnB</name>
    <name evidence="13" type="ORF">FWJ32_10495</name>
</gene>
<name>A0A5D8QCU1_9THEO</name>
<keyword evidence="9" id="KW-0028">Amino-acid biosynthesis</keyword>
<dbReference type="PROSITE" id="PS51278">
    <property type="entry name" value="GATASE_TYPE_2"/>
    <property type="match status" value="1"/>
</dbReference>
<comment type="catalytic activity">
    <reaction evidence="8">
        <text>L-aspartate + L-glutamine + ATP + H2O = L-asparagine + L-glutamate + AMP + diphosphate + H(+)</text>
        <dbReference type="Rhea" id="RHEA:12228"/>
        <dbReference type="ChEBI" id="CHEBI:15377"/>
        <dbReference type="ChEBI" id="CHEBI:15378"/>
        <dbReference type="ChEBI" id="CHEBI:29985"/>
        <dbReference type="ChEBI" id="CHEBI:29991"/>
        <dbReference type="ChEBI" id="CHEBI:30616"/>
        <dbReference type="ChEBI" id="CHEBI:33019"/>
        <dbReference type="ChEBI" id="CHEBI:58048"/>
        <dbReference type="ChEBI" id="CHEBI:58359"/>
        <dbReference type="ChEBI" id="CHEBI:456215"/>
        <dbReference type="EC" id="6.3.5.4"/>
    </reaction>
</comment>
<dbReference type="InterPro" id="IPR017932">
    <property type="entry name" value="GATase_2_dom"/>
</dbReference>
<evidence type="ECO:0000256" key="6">
    <source>
        <dbReference type="ARBA" id="ARBA00022888"/>
    </source>
</evidence>
<keyword evidence="6 9" id="KW-0061">Asparagine biosynthesis</keyword>
<evidence type="ECO:0000256" key="9">
    <source>
        <dbReference type="PIRSR" id="PIRSR001589-1"/>
    </source>
</evidence>